<evidence type="ECO:0000259" key="1">
    <source>
        <dbReference type="SMART" id="SM00228"/>
    </source>
</evidence>
<dbReference type="InterPro" id="IPR036034">
    <property type="entry name" value="PDZ_sf"/>
</dbReference>
<dbReference type="Gene3D" id="2.60.40.3650">
    <property type="match status" value="1"/>
</dbReference>
<dbReference type="EMBL" id="FOOT01000001">
    <property type="protein sequence ID" value="SFF90740.1"/>
    <property type="molecule type" value="Genomic_DNA"/>
</dbReference>
<dbReference type="SUPFAM" id="SSF55486">
    <property type="entry name" value="Metalloproteases ('zincins'), catalytic domain"/>
    <property type="match status" value="1"/>
</dbReference>
<keyword evidence="3" id="KW-1185">Reference proteome</keyword>
<protein>
    <submittedName>
        <fullName evidence="2">Predicted metalloprotease, contains C-terminal PDZ domain</fullName>
    </submittedName>
</protein>
<proteinExistence type="predicted"/>
<dbReference type="GO" id="GO:0006508">
    <property type="term" value="P:proteolysis"/>
    <property type="evidence" value="ECO:0007669"/>
    <property type="project" value="UniProtKB-KW"/>
</dbReference>
<feature type="domain" description="PDZ" evidence="1">
    <location>
        <begin position="497"/>
        <end position="565"/>
    </location>
</feature>
<dbReference type="Gene3D" id="2.30.42.10">
    <property type="match status" value="1"/>
</dbReference>
<dbReference type="Pfam" id="PF05299">
    <property type="entry name" value="Peptidase_M61"/>
    <property type="match status" value="1"/>
</dbReference>
<evidence type="ECO:0000313" key="2">
    <source>
        <dbReference type="EMBL" id="SFF90740.1"/>
    </source>
</evidence>
<dbReference type="PIRSF" id="PIRSF016493">
    <property type="entry name" value="Glycyl_aminpptds"/>
    <property type="match status" value="1"/>
</dbReference>
<dbReference type="InterPro" id="IPR040756">
    <property type="entry name" value="Peptidase_M61_N"/>
</dbReference>
<accession>A0A1I2MII6</accession>
<dbReference type="Proteomes" id="UP000198724">
    <property type="component" value="Unassembled WGS sequence"/>
</dbReference>
<reference evidence="3" key="1">
    <citation type="submission" date="2016-10" db="EMBL/GenBank/DDBJ databases">
        <authorList>
            <person name="Varghese N."/>
            <person name="Submissions S."/>
        </authorList>
    </citation>
    <scope>NUCLEOTIDE SEQUENCE [LARGE SCALE GENOMIC DNA]</scope>
    <source>
        <strain evidence="3">LP51</strain>
    </source>
</reference>
<keyword evidence="2" id="KW-0645">Protease</keyword>
<dbReference type="SMART" id="SM00228">
    <property type="entry name" value="PDZ"/>
    <property type="match status" value="1"/>
</dbReference>
<dbReference type="InterPro" id="IPR027268">
    <property type="entry name" value="Peptidase_M4/M1_CTD_sf"/>
</dbReference>
<dbReference type="InterPro" id="IPR024191">
    <property type="entry name" value="Peptidase_M61"/>
</dbReference>
<dbReference type="AlphaFoldDB" id="A0A1I2MII6"/>
<keyword evidence="2" id="KW-0482">Metalloprotease</keyword>
<organism evidence="2 3">
    <name type="scientific">Pontibacter chinhatensis</name>
    <dbReference type="NCBI Taxonomy" id="1436961"/>
    <lineage>
        <taxon>Bacteria</taxon>
        <taxon>Pseudomonadati</taxon>
        <taxon>Bacteroidota</taxon>
        <taxon>Cytophagia</taxon>
        <taxon>Cytophagales</taxon>
        <taxon>Hymenobacteraceae</taxon>
        <taxon>Pontibacter</taxon>
    </lineage>
</organism>
<dbReference type="GO" id="GO:0008237">
    <property type="term" value="F:metallopeptidase activity"/>
    <property type="evidence" value="ECO:0007669"/>
    <property type="project" value="UniProtKB-KW"/>
</dbReference>
<keyword evidence="2" id="KW-0378">Hydrolase</keyword>
<dbReference type="RefSeq" id="WP_317040149.1">
    <property type="nucleotide sequence ID" value="NZ_FOOT01000001.1"/>
</dbReference>
<dbReference type="Gene3D" id="1.10.390.10">
    <property type="entry name" value="Neutral Protease Domain 2"/>
    <property type="match status" value="1"/>
</dbReference>
<sequence>MPDTNMLKQHPVKLSLLIVLFLSLGSSFKALAAELRYTLSMPEPHTHYFQVEAELSGARKNYIDFSMPVWAPGSYLVREFPKNVEGFAATDGNGKALRSEKIDKNTWRVYSNKASMVRARYNVYAFEMSVRTSFLDASHGYVNGTSMFMYPEGYEKQQGTLVVKPFIGWDKVSTGLKSVGKFTYTFPNYDILADSPIEIGTHEVYEFTAAGVPHELAMYGGGNYEPEKLIADMTKVIEEAVKLMGELPVERYVFIVHNLERGGGGLEHLNSTTLQTSRWNYGTESSYHGFLALVAHEYFHLWNVKRLRPDPLGPFDYNNENYTRQLWVSEGITSYYDDLLVRRAGFYSPERYLGIHAGSINSVENTPGNKIQSVAESSFDAWIKYYRRNENSNNAEVSYYTKGGVLGSLLNMEIMAATQGQKSLDDVMRYMYDRYYKKLNRGYKEAEFKEAVERIAGRKLDDFFNKYVYGTETPDYNKYFEAAGLQLVDTNKGTVAINWGATTAMSGGKLIVRGVSRGSSAWDGGLNVNDEIIALNGYRAGDDLELRIGSMNIGDIAEVLISRDGKLQTLQVKLIQDTSVRYQFVRVDSPTPLQDKIFREWLNLSNS</sequence>
<dbReference type="SUPFAM" id="SSF50156">
    <property type="entry name" value="PDZ domain-like"/>
    <property type="match status" value="1"/>
</dbReference>
<gene>
    <name evidence="2" type="ORF">SAMN05421739_101331</name>
</gene>
<name>A0A1I2MII6_9BACT</name>
<dbReference type="InterPro" id="IPR001478">
    <property type="entry name" value="PDZ"/>
</dbReference>
<dbReference type="Pfam" id="PF17899">
    <property type="entry name" value="Peptidase_M61_N"/>
    <property type="match status" value="1"/>
</dbReference>
<dbReference type="InterPro" id="IPR007963">
    <property type="entry name" value="Peptidase_M61_catalytic"/>
</dbReference>
<evidence type="ECO:0000313" key="3">
    <source>
        <dbReference type="Proteomes" id="UP000198724"/>
    </source>
</evidence>